<evidence type="ECO:0000256" key="1">
    <source>
        <dbReference type="ARBA" id="ARBA00004141"/>
    </source>
</evidence>
<dbReference type="InterPro" id="IPR040177">
    <property type="entry name" value="SLC30A9"/>
</dbReference>
<evidence type="ECO:0000256" key="4">
    <source>
        <dbReference type="ARBA" id="ARBA00022989"/>
    </source>
</evidence>
<dbReference type="SUPFAM" id="SSF161111">
    <property type="entry name" value="Cation efflux protein transmembrane domain-like"/>
    <property type="match status" value="1"/>
</dbReference>
<comment type="subcellular location">
    <subcellularLocation>
        <location evidence="1">Membrane</location>
        <topology evidence="1">Multi-pass membrane protein</topology>
    </subcellularLocation>
</comment>
<evidence type="ECO:0000259" key="8">
    <source>
        <dbReference type="Pfam" id="PF01545"/>
    </source>
</evidence>
<dbReference type="GO" id="GO:0008324">
    <property type="term" value="F:monoatomic cation transmembrane transporter activity"/>
    <property type="evidence" value="ECO:0007669"/>
    <property type="project" value="InterPro"/>
</dbReference>
<accession>A0A0A2UPA2</accession>
<dbReference type="Pfam" id="PF01545">
    <property type="entry name" value="Cation_efflux"/>
    <property type="match status" value="1"/>
</dbReference>
<evidence type="ECO:0000256" key="2">
    <source>
        <dbReference type="ARBA" id="ARBA00022448"/>
    </source>
</evidence>
<evidence type="ECO:0000313" key="10">
    <source>
        <dbReference type="EMBL" id="KGP90127.1"/>
    </source>
</evidence>
<dbReference type="Gene3D" id="3.30.70.1350">
    <property type="entry name" value="Cation efflux protein, cytoplasmic domain"/>
    <property type="match status" value="1"/>
</dbReference>
<dbReference type="InterPro" id="IPR058533">
    <property type="entry name" value="Cation_efflux_TM"/>
</dbReference>
<protein>
    <submittedName>
        <fullName evidence="10">Cobalt transporter</fullName>
    </submittedName>
</protein>
<dbReference type="PANTHER" id="PTHR13414:SF9">
    <property type="entry name" value="PROTON-COUPLED ZINC ANTIPORTER SLC30A9, MITOCHONDRIAL"/>
    <property type="match status" value="1"/>
</dbReference>
<dbReference type="InterPro" id="IPR027469">
    <property type="entry name" value="Cation_efflux_TMD_sf"/>
</dbReference>
<keyword evidence="4 7" id="KW-1133">Transmembrane helix</keyword>
<organism evidence="10 11">
    <name type="scientific">Pontibacillus chungwhensis BH030062</name>
    <dbReference type="NCBI Taxonomy" id="1385513"/>
    <lineage>
        <taxon>Bacteria</taxon>
        <taxon>Bacillati</taxon>
        <taxon>Bacillota</taxon>
        <taxon>Bacilli</taxon>
        <taxon>Bacillales</taxon>
        <taxon>Bacillaceae</taxon>
        <taxon>Pontibacillus</taxon>
    </lineage>
</organism>
<dbReference type="SUPFAM" id="SSF160240">
    <property type="entry name" value="Cation efflux protein cytoplasmic domain-like"/>
    <property type="match status" value="1"/>
</dbReference>
<dbReference type="GO" id="GO:0016020">
    <property type="term" value="C:membrane"/>
    <property type="evidence" value="ECO:0007669"/>
    <property type="project" value="UniProtKB-SubCell"/>
</dbReference>
<dbReference type="InterPro" id="IPR027470">
    <property type="entry name" value="Cation_efflux_CTD"/>
</dbReference>
<dbReference type="NCBIfam" id="TIGR01297">
    <property type="entry name" value="CDF"/>
    <property type="match status" value="1"/>
</dbReference>
<dbReference type="RefSeq" id="WP_052115138.1">
    <property type="nucleotide sequence ID" value="NZ_AVBG01000016.1"/>
</dbReference>
<keyword evidence="2" id="KW-0813">Transport</keyword>
<dbReference type="InterPro" id="IPR002524">
    <property type="entry name" value="Cation_efflux"/>
</dbReference>
<feature type="domain" description="Cation efflux protein transmembrane" evidence="8">
    <location>
        <begin position="19"/>
        <end position="227"/>
    </location>
</feature>
<feature type="region of interest" description="Disordered" evidence="6">
    <location>
        <begin position="313"/>
        <end position="338"/>
    </location>
</feature>
<dbReference type="InterPro" id="IPR036837">
    <property type="entry name" value="Cation_efflux_CTD_sf"/>
</dbReference>
<feature type="transmembrane region" description="Helical" evidence="7">
    <location>
        <begin position="118"/>
        <end position="137"/>
    </location>
</feature>
<comment type="caution">
    <text evidence="10">The sequence shown here is derived from an EMBL/GenBank/DDBJ whole genome shotgun (WGS) entry which is preliminary data.</text>
</comment>
<dbReference type="PANTHER" id="PTHR13414">
    <property type="entry name" value="HUEL-CATION TRANSPORTER"/>
    <property type="match status" value="1"/>
</dbReference>
<dbReference type="Proteomes" id="UP000030153">
    <property type="component" value="Unassembled WGS sequence"/>
</dbReference>
<keyword evidence="11" id="KW-1185">Reference proteome</keyword>
<feature type="transmembrane region" description="Helical" evidence="7">
    <location>
        <begin position="78"/>
        <end position="98"/>
    </location>
</feature>
<dbReference type="GO" id="GO:0006829">
    <property type="term" value="P:zinc ion transport"/>
    <property type="evidence" value="ECO:0007669"/>
    <property type="project" value="InterPro"/>
</dbReference>
<dbReference type="OrthoDB" id="9806522at2"/>
<dbReference type="AlphaFoldDB" id="A0A0A2UPA2"/>
<proteinExistence type="predicted"/>
<dbReference type="Gene3D" id="1.20.1510.10">
    <property type="entry name" value="Cation efflux protein transmembrane domain"/>
    <property type="match status" value="1"/>
</dbReference>
<reference evidence="10 11" key="1">
    <citation type="submission" date="2013-08" db="EMBL/GenBank/DDBJ databases">
        <title>Genome of Pontibacillus chungwhensis.</title>
        <authorList>
            <person name="Wang Q."/>
            <person name="Wang G."/>
        </authorList>
    </citation>
    <scope>NUCLEOTIDE SEQUENCE [LARGE SCALE GENOMIC DNA]</scope>
    <source>
        <strain evidence="10 11">BH030062</strain>
    </source>
</reference>
<dbReference type="Pfam" id="PF16916">
    <property type="entry name" value="ZT_dimer"/>
    <property type="match status" value="1"/>
</dbReference>
<feature type="transmembrane region" description="Helical" evidence="7">
    <location>
        <begin position="200"/>
        <end position="220"/>
    </location>
</feature>
<evidence type="ECO:0000256" key="7">
    <source>
        <dbReference type="SAM" id="Phobius"/>
    </source>
</evidence>
<keyword evidence="3 7" id="KW-0812">Transmembrane</keyword>
<evidence type="ECO:0000259" key="9">
    <source>
        <dbReference type="Pfam" id="PF16916"/>
    </source>
</evidence>
<dbReference type="EMBL" id="AVBG01000016">
    <property type="protein sequence ID" value="KGP90127.1"/>
    <property type="molecule type" value="Genomic_DNA"/>
</dbReference>
<evidence type="ECO:0000256" key="6">
    <source>
        <dbReference type="SAM" id="MobiDB-lite"/>
    </source>
</evidence>
<keyword evidence="5 7" id="KW-0472">Membrane</keyword>
<name>A0A0A2UPA2_9BACI</name>
<feature type="transmembrane region" description="Helical" evidence="7">
    <location>
        <begin position="173"/>
        <end position="194"/>
    </location>
</feature>
<gene>
    <name evidence="10" type="ORF">N780_06995</name>
</gene>
<evidence type="ECO:0000256" key="3">
    <source>
        <dbReference type="ARBA" id="ARBA00022692"/>
    </source>
</evidence>
<feature type="domain" description="Cation efflux protein cytoplasmic" evidence="9">
    <location>
        <begin position="236"/>
        <end position="305"/>
    </location>
</feature>
<dbReference type="eggNOG" id="COG0053">
    <property type="taxonomic scope" value="Bacteria"/>
</dbReference>
<sequence>MASQSWVDLIKKGNKSAAYAATGNLIIAIAKAIGAFVSGSGAMLASTLHSFADSVNQGFVFAGSVLAKKEPTSRFPTGFGRVINIFVMIAVIIVTILGYESVKEGWHLIQHPKESGSFWLNAGILLLNIAIDGWILIKAMKEINKEAKEEASGWNIPSQAVQNLPQASPPTRLVFFEDIVAVTGALLALIAVTITTFTNFAILDGVVTLLIGLLMFTVAFRVGYENMIGLIGVAAPRDVERDVADSILQHKQVVDIRRMRIVKEGRTYHVEAMLELEKGLSLAEADDIKFKVWDRLLNNDDISDVSLGIVETNEEEDWDPKKNERNSSWSHPEDSEEE</sequence>
<dbReference type="STRING" id="1385513.N780_06995"/>
<evidence type="ECO:0000313" key="11">
    <source>
        <dbReference type="Proteomes" id="UP000030153"/>
    </source>
</evidence>
<evidence type="ECO:0000256" key="5">
    <source>
        <dbReference type="ARBA" id="ARBA00023136"/>
    </source>
</evidence>